<dbReference type="EMBL" id="AFZE01000010">
    <property type="protein sequence ID" value="EHL15629.1"/>
    <property type="molecule type" value="Genomic_DNA"/>
</dbReference>
<dbReference type="PANTHER" id="PTHR34773">
    <property type="entry name" value="FLAGELLAR SECRETION CHAPERONE FLIS"/>
    <property type="match status" value="1"/>
</dbReference>
<evidence type="ECO:0000256" key="5">
    <source>
        <dbReference type="ARBA" id="ARBA00023186"/>
    </source>
</evidence>
<keyword evidence="6" id="KW-0966">Cell projection</keyword>
<evidence type="ECO:0000313" key="6">
    <source>
        <dbReference type="EMBL" id="EHL15629.1"/>
    </source>
</evidence>
<dbReference type="InterPro" id="IPR036584">
    <property type="entry name" value="FliS_sf"/>
</dbReference>
<sequence length="125" mass="14195">MLLNPYAKYKENSVNTATKEELTLMLYDGCIKFMNLAKIGIEEKNIEKANDNLLKAQAIITELDITLNMDIEISKNMHSLYDFALSRLVDANLKKDASLIDDAKSVIVDLRDAWKEAMNIVKRGK</sequence>
<dbReference type="SUPFAM" id="SSF101116">
    <property type="entry name" value="Flagellar export chaperone FliS"/>
    <property type="match status" value="1"/>
</dbReference>
<keyword evidence="6" id="KW-0282">Flagellum</keyword>
<dbReference type="GO" id="GO:0071973">
    <property type="term" value="P:bacterial-type flagellum-dependent cell motility"/>
    <property type="evidence" value="ECO:0007669"/>
    <property type="project" value="TreeGrafter"/>
</dbReference>
<evidence type="ECO:0000256" key="1">
    <source>
        <dbReference type="ARBA" id="ARBA00004514"/>
    </source>
</evidence>
<dbReference type="HOGENOM" id="CLU_080373_3_2_9"/>
<dbReference type="Pfam" id="PF02561">
    <property type="entry name" value="FliS"/>
    <property type="match status" value="1"/>
</dbReference>
<dbReference type="Gene3D" id="1.20.120.340">
    <property type="entry name" value="Flagellar protein FliS"/>
    <property type="match status" value="1"/>
</dbReference>
<keyword evidence="4" id="KW-1005">Bacterial flagellum biogenesis</keyword>
<dbReference type="NCBIfam" id="TIGR00208">
    <property type="entry name" value="fliS"/>
    <property type="match status" value="1"/>
</dbReference>
<organism evidence="6 7">
    <name type="scientific">Peptoanaerobacter stomatis</name>
    <dbReference type="NCBI Taxonomy" id="796937"/>
    <lineage>
        <taxon>Bacteria</taxon>
        <taxon>Bacillati</taxon>
        <taxon>Bacillota</taxon>
        <taxon>Clostridia</taxon>
        <taxon>Peptostreptococcales</taxon>
        <taxon>Filifactoraceae</taxon>
        <taxon>Peptoanaerobacter</taxon>
    </lineage>
</organism>
<gene>
    <name evidence="6" type="ORF">HMPREF9629_01753</name>
</gene>
<proteinExistence type="inferred from homology"/>
<dbReference type="GO" id="GO:0044780">
    <property type="term" value="P:bacterial-type flagellum assembly"/>
    <property type="evidence" value="ECO:0007669"/>
    <property type="project" value="InterPro"/>
</dbReference>
<dbReference type="InterPro" id="IPR003713">
    <property type="entry name" value="FliS"/>
</dbReference>
<comment type="subcellular location">
    <subcellularLocation>
        <location evidence="1">Cytoplasm</location>
        <location evidence="1">Cytosol</location>
    </subcellularLocation>
</comment>
<keyword evidence="5" id="KW-0143">Chaperone</keyword>
<reference evidence="6 7" key="1">
    <citation type="submission" date="2011-08" db="EMBL/GenBank/DDBJ databases">
        <title>The Genome Sequence of Eubacteriaceae bacterium ACC19a.</title>
        <authorList>
            <consortium name="The Broad Institute Genome Sequencing Platform"/>
            <person name="Earl A."/>
            <person name="Ward D."/>
            <person name="Feldgarden M."/>
            <person name="Gevers D."/>
            <person name="Sizova M."/>
            <person name="Hazen A."/>
            <person name="Epstein S."/>
            <person name="Young S.K."/>
            <person name="Zeng Q."/>
            <person name="Gargeya S."/>
            <person name="Fitzgerald M."/>
            <person name="Haas B."/>
            <person name="Abouelleil A."/>
            <person name="Alvarado L."/>
            <person name="Arachchi H.M."/>
            <person name="Berlin A."/>
            <person name="Brown A."/>
            <person name="Chapman S.B."/>
            <person name="Chen Z."/>
            <person name="Dunbar C."/>
            <person name="Freedman E."/>
            <person name="Gearin G."/>
            <person name="Gellesch M."/>
            <person name="Goldberg J."/>
            <person name="Griggs A."/>
            <person name="Gujja S."/>
            <person name="Heiman D."/>
            <person name="Howarth C."/>
            <person name="Larson L."/>
            <person name="Lui A."/>
            <person name="MacDonald P.J.P."/>
            <person name="Montmayeur A."/>
            <person name="Murphy C."/>
            <person name="Neiman D."/>
            <person name="Pearson M."/>
            <person name="Priest M."/>
            <person name="Roberts A."/>
            <person name="Saif S."/>
            <person name="Shea T."/>
            <person name="Shenoy N."/>
            <person name="Sisk P."/>
            <person name="Stolte C."/>
            <person name="Sykes S."/>
            <person name="Wortman J."/>
            <person name="Nusbaum C."/>
            <person name="Birren B."/>
        </authorList>
    </citation>
    <scope>NUCLEOTIDE SEQUENCE [LARGE SCALE GENOMIC DNA]</scope>
    <source>
        <strain evidence="6 7">ACC19a</strain>
    </source>
</reference>
<dbReference type="GO" id="GO:0005829">
    <property type="term" value="C:cytosol"/>
    <property type="evidence" value="ECO:0007669"/>
    <property type="project" value="UniProtKB-SubCell"/>
</dbReference>
<keyword evidence="6" id="KW-0969">Cilium</keyword>
<dbReference type="BioCyc" id="EBAC796937-HMP:GMGH-1761-MONOMER"/>
<accession>G9WZZ7</accession>
<name>G9WZZ7_9FIRM</name>
<dbReference type="PATRIC" id="fig|796937.3.peg.948"/>
<dbReference type="PIRSF" id="PIRSF039090">
    <property type="entry name" value="Flis"/>
    <property type="match status" value="1"/>
</dbReference>
<protein>
    <submittedName>
        <fullName evidence="6">Flagellar protein FliS</fullName>
    </submittedName>
</protein>
<dbReference type="PANTHER" id="PTHR34773:SF1">
    <property type="entry name" value="FLAGELLAR SECRETION CHAPERONE FLIS"/>
    <property type="match status" value="1"/>
</dbReference>
<comment type="caution">
    <text evidence="6">The sequence shown here is derived from an EMBL/GenBank/DDBJ whole genome shotgun (WGS) entry which is preliminary data.</text>
</comment>
<evidence type="ECO:0000256" key="4">
    <source>
        <dbReference type="ARBA" id="ARBA00022795"/>
    </source>
</evidence>
<keyword evidence="3" id="KW-0963">Cytoplasm</keyword>
<evidence type="ECO:0000256" key="2">
    <source>
        <dbReference type="ARBA" id="ARBA00008787"/>
    </source>
</evidence>
<evidence type="ECO:0000256" key="3">
    <source>
        <dbReference type="ARBA" id="ARBA00022490"/>
    </source>
</evidence>
<comment type="similarity">
    <text evidence="2">Belongs to the FliS family.</text>
</comment>
<dbReference type="Proteomes" id="UP000006437">
    <property type="component" value="Unassembled WGS sequence"/>
</dbReference>
<dbReference type="AlphaFoldDB" id="G9WZZ7"/>
<dbReference type="RefSeq" id="WP_009525982.1">
    <property type="nucleotide sequence ID" value="NZ_JBQMYE010000159.1"/>
</dbReference>
<evidence type="ECO:0000313" key="7">
    <source>
        <dbReference type="Proteomes" id="UP000006437"/>
    </source>
</evidence>
<dbReference type="CDD" id="cd16098">
    <property type="entry name" value="FliS"/>
    <property type="match status" value="1"/>
</dbReference>